<dbReference type="OrthoDB" id="1937258at2"/>
<dbReference type="AlphaFoldDB" id="A0A2A5IZX2"/>
<dbReference type="GO" id="GO:0016020">
    <property type="term" value="C:membrane"/>
    <property type="evidence" value="ECO:0007669"/>
    <property type="project" value="UniProtKB-SubCell"/>
</dbReference>
<dbReference type="EMBL" id="NKHG01000024">
    <property type="protein sequence ID" value="PCK22537.1"/>
    <property type="molecule type" value="Genomic_DNA"/>
</dbReference>
<name>A0A2A5IZX2_BACPU</name>
<dbReference type="Proteomes" id="UP000228754">
    <property type="component" value="Unassembled WGS sequence"/>
</dbReference>
<dbReference type="InterPro" id="IPR006977">
    <property type="entry name" value="Yip1_dom"/>
</dbReference>
<evidence type="ECO:0000259" key="6">
    <source>
        <dbReference type="Pfam" id="PF04893"/>
    </source>
</evidence>
<feature type="transmembrane region" description="Helical" evidence="5">
    <location>
        <begin position="163"/>
        <end position="182"/>
    </location>
</feature>
<keyword evidence="3 5" id="KW-1133">Transmembrane helix</keyword>
<accession>A0A2A5IZX2</accession>
<feature type="transmembrane region" description="Helical" evidence="5">
    <location>
        <begin position="128"/>
        <end position="156"/>
    </location>
</feature>
<evidence type="ECO:0000256" key="4">
    <source>
        <dbReference type="ARBA" id="ARBA00023136"/>
    </source>
</evidence>
<keyword evidence="2 5" id="KW-0812">Transmembrane</keyword>
<evidence type="ECO:0000256" key="2">
    <source>
        <dbReference type="ARBA" id="ARBA00022692"/>
    </source>
</evidence>
<feature type="transmembrane region" description="Helical" evidence="5">
    <location>
        <begin position="94"/>
        <end position="116"/>
    </location>
</feature>
<evidence type="ECO:0000313" key="8">
    <source>
        <dbReference type="Proteomes" id="UP000228754"/>
    </source>
</evidence>
<comment type="subcellular location">
    <subcellularLocation>
        <location evidence="1">Membrane</location>
        <topology evidence="1">Multi-pass membrane protein</topology>
    </subcellularLocation>
</comment>
<feature type="transmembrane region" description="Helical" evidence="5">
    <location>
        <begin position="52"/>
        <end position="82"/>
    </location>
</feature>
<organism evidence="7 8">
    <name type="scientific">Bacillus pumilus</name>
    <name type="common">Bacillus mesentericus</name>
    <dbReference type="NCBI Taxonomy" id="1408"/>
    <lineage>
        <taxon>Bacteria</taxon>
        <taxon>Bacillati</taxon>
        <taxon>Bacillota</taxon>
        <taxon>Bacilli</taxon>
        <taxon>Bacillales</taxon>
        <taxon>Bacillaceae</taxon>
        <taxon>Bacillus</taxon>
    </lineage>
</organism>
<evidence type="ECO:0000256" key="1">
    <source>
        <dbReference type="ARBA" id="ARBA00004141"/>
    </source>
</evidence>
<proteinExistence type="predicted"/>
<evidence type="ECO:0000256" key="3">
    <source>
        <dbReference type="ARBA" id="ARBA00022989"/>
    </source>
</evidence>
<comment type="caution">
    <text evidence="7">The sequence shown here is derived from an EMBL/GenBank/DDBJ whole genome shotgun (WGS) entry which is preliminary data.</text>
</comment>
<reference evidence="7 8" key="1">
    <citation type="submission" date="2017-06" db="EMBL/GenBank/DDBJ databases">
        <title>Draft Genome Sequence of Bacillus sp Strain 36R Isolated from saline sediment at Atanasia, Sonora, Mexico.</title>
        <authorList>
            <person name="Sanchez Diaz R."/>
            <person name="Quiroz Macias M.E."/>
            <person name="Ibarra Gamez J.C."/>
            <person name="Enciso Ibarra J."/>
            <person name="Gomez Gil B."/>
            <person name="Galaviz Silva L."/>
        </authorList>
    </citation>
    <scope>NUCLEOTIDE SEQUENCE [LARGE SCALE GENOMIC DNA]</scope>
    <source>
        <strain evidence="7 8">36R_ATNSAL</strain>
    </source>
</reference>
<evidence type="ECO:0000256" key="5">
    <source>
        <dbReference type="SAM" id="Phobius"/>
    </source>
</evidence>
<gene>
    <name evidence="7" type="ORF">CEY02_03820</name>
</gene>
<dbReference type="Pfam" id="PF04893">
    <property type="entry name" value="Yip1"/>
    <property type="match status" value="1"/>
</dbReference>
<sequence length="189" mass="22426">MRFFKIFYQPLELMYSLNKKPNIVLPLLFSALIPLLYIQVIFERFELLESKWLYLIALGMSCFSLMTFFITSFTIYLLLNTFMLDREISFKTTISIYGFSQMPKIFFAISLLFFPFLDNTNISQYDHFLIALAIFIINPFNIWRYVLLICGFHVLINMKIKKLIPIAVIFIIIEVCIIFFGSDITHIFR</sequence>
<feature type="transmembrane region" description="Helical" evidence="5">
    <location>
        <begin position="21"/>
        <end position="40"/>
    </location>
</feature>
<protein>
    <recommendedName>
        <fullName evidence="6">Yip1 domain-containing protein</fullName>
    </recommendedName>
</protein>
<feature type="domain" description="Yip1" evidence="6">
    <location>
        <begin position="5"/>
        <end position="178"/>
    </location>
</feature>
<evidence type="ECO:0000313" key="7">
    <source>
        <dbReference type="EMBL" id="PCK22537.1"/>
    </source>
</evidence>
<keyword evidence="4 5" id="KW-0472">Membrane</keyword>